<dbReference type="OrthoDB" id="2281895at2759"/>
<keyword evidence="4" id="KW-1185">Reference proteome</keyword>
<dbReference type="GO" id="GO:0004525">
    <property type="term" value="F:ribonuclease III activity"/>
    <property type="evidence" value="ECO:0007669"/>
    <property type="project" value="InterPro"/>
</dbReference>
<dbReference type="Proteomes" id="UP000076738">
    <property type="component" value="Unassembled WGS sequence"/>
</dbReference>
<name>A0A167PB66_CALVF</name>
<protein>
    <recommendedName>
        <fullName evidence="2">RNase III domain-containing protein</fullName>
    </recommendedName>
</protein>
<dbReference type="PANTHER" id="PTHR28160:SF1">
    <property type="entry name" value="LARGE RIBOSOMAL SUBUNIT PROTEIN ML57"/>
    <property type="match status" value="1"/>
</dbReference>
<dbReference type="InterPro" id="IPR000999">
    <property type="entry name" value="RNase_III_dom"/>
</dbReference>
<sequence>MSPAPFDKPDPFHKRRVHPSAPATGQEVVDFFGKLFPPLKFPEELALRIVTHTSWMGGMEGHHSRFVFLGRRALRASTFMFLQSAEVHQPKSKYDMPTWDDTAANAALNLVDTRVLGKEVGRVWELERVMRWVPVMPDSTTDTQRVLLSSGLLKVRGATVEAVIGGLVHQYGALVAHRAFLTRVLPHLTQLLPSPHRAAAKRVIEHMGGVNAPLALSSKETSEEVETQETPDEPAGALRPQDPLGAREARQEFQRSKPVASAAPSHSKVLLMG</sequence>
<dbReference type="Pfam" id="PF14622">
    <property type="entry name" value="Ribonucleas_3_3"/>
    <property type="match status" value="1"/>
</dbReference>
<dbReference type="EMBL" id="KV417275">
    <property type="protein sequence ID" value="KZO98603.1"/>
    <property type="molecule type" value="Genomic_DNA"/>
</dbReference>
<gene>
    <name evidence="3" type="ORF">CALVIDRAFT_562048</name>
</gene>
<dbReference type="Gene3D" id="1.10.1520.10">
    <property type="entry name" value="Ribonuclease III domain"/>
    <property type="match status" value="1"/>
</dbReference>
<accession>A0A167PB66</accession>
<dbReference type="InterPro" id="IPR036389">
    <property type="entry name" value="RNase_III_sf"/>
</dbReference>
<dbReference type="AlphaFoldDB" id="A0A167PB66"/>
<dbReference type="GO" id="GO:0032543">
    <property type="term" value="P:mitochondrial translation"/>
    <property type="evidence" value="ECO:0007669"/>
    <property type="project" value="InterPro"/>
</dbReference>
<dbReference type="PANTHER" id="PTHR28160">
    <property type="entry name" value="54S RIBOSOMAL PROTEIN L15, MITOCHONDRIAL"/>
    <property type="match status" value="1"/>
</dbReference>
<organism evidence="3 4">
    <name type="scientific">Calocera viscosa (strain TUFC12733)</name>
    <dbReference type="NCBI Taxonomy" id="1330018"/>
    <lineage>
        <taxon>Eukaryota</taxon>
        <taxon>Fungi</taxon>
        <taxon>Dikarya</taxon>
        <taxon>Basidiomycota</taxon>
        <taxon>Agaricomycotina</taxon>
        <taxon>Dacrymycetes</taxon>
        <taxon>Dacrymycetales</taxon>
        <taxon>Dacrymycetaceae</taxon>
        <taxon>Calocera</taxon>
    </lineage>
</organism>
<feature type="region of interest" description="Disordered" evidence="1">
    <location>
        <begin position="1"/>
        <end position="20"/>
    </location>
</feature>
<feature type="domain" description="RNase III" evidence="2">
    <location>
        <begin position="43"/>
        <end position="187"/>
    </location>
</feature>
<dbReference type="GO" id="GO:0005762">
    <property type="term" value="C:mitochondrial large ribosomal subunit"/>
    <property type="evidence" value="ECO:0007669"/>
    <property type="project" value="InterPro"/>
</dbReference>
<dbReference type="GO" id="GO:0006396">
    <property type="term" value="P:RNA processing"/>
    <property type="evidence" value="ECO:0007669"/>
    <property type="project" value="InterPro"/>
</dbReference>
<dbReference type="GO" id="GO:0003735">
    <property type="term" value="F:structural constituent of ribosome"/>
    <property type="evidence" value="ECO:0007669"/>
    <property type="project" value="InterPro"/>
</dbReference>
<dbReference type="InterPro" id="IPR040030">
    <property type="entry name" value="Ribosomal_mL57"/>
</dbReference>
<feature type="compositionally biased region" description="Basic and acidic residues" evidence="1">
    <location>
        <begin position="245"/>
        <end position="255"/>
    </location>
</feature>
<evidence type="ECO:0000313" key="4">
    <source>
        <dbReference type="Proteomes" id="UP000076738"/>
    </source>
</evidence>
<feature type="compositionally biased region" description="Acidic residues" evidence="1">
    <location>
        <begin position="223"/>
        <end position="232"/>
    </location>
</feature>
<evidence type="ECO:0000313" key="3">
    <source>
        <dbReference type="EMBL" id="KZO98603.1"/>
    </source>
</evidence>
<feature type="region of interest" description="Disordered" evidence="1">
    <location>
        <begin position="214"/>
        <end position="273"/>
    </location>
</feature>
<evidence type="ECO:0000256" key="1">
    <source>
        <dbReference type="SAM" id="MobiDB-lite"/>
    </source>
</evidence>
<reference evidence="3 4" key="1">
    <citation type="journal article" date="2016" name="Mol. Biol. Evol.">
        <title>Comparative Genomics of Early-Diverging Mushroom-Forming Fungi Provides Insights into the Origins of Lignocellulose Decay Capabilities.</title>
        <authorList>
            <person name="Nagy L.G."/>
            <person name="Riley R."/>
            <person name="Tritt A."/>
            <person name="Adam C."/>
            <person name="Daum C."/>
            <person name="Floudas D."/>
            <person name="Sun H."/>
            <person name="Yadav J.S."/>
            <person name="Pangilinan J."/>
            <person name="Larsson K.H."/>
            <person name="Matsuura K."/>
            <person name="Barry K."/>
            <person name="Labutti K."/>
            <person name="Kuo R."/>
            <person name="Ohm R.A."/>
            <person name="Bhattacharya S.S."/>
            <person name="Shirouzu T."/>
            <person name="Yoshinaga Y."/>
            <person name="Martin F.M."/>
            <person name="Grigoriev I.V."/>
            <person name="Hibbett D.S."/>
        </authorList>
    </citation>
    <scope>NUCLEOTIDE SEQUENCE [LARGE SCALE GENOMIC DNA]</scope>
    <source>
        <strain evidence="3 4">TUFC12733</strain>
    </source>
</reference>
<proteinExistence type="predicted"/>
<evidence type="ECO:0000259" key="2">
    <source>
        <dbReference type="Pfam" id="PF14622"/>
    </source>
</evidence>